<dbReference type="Gene3D" id="2.60.40.10">
    <property type="entry name" value="Immunoglobulins"/>
    <property type="match status" value="7"/>
</dbReference>
<dbReference type="EMBL" id="JACLAW010000004">
    <property type="protein sequence ID" value="MBC2665277.1"/>
    <property type="molecule type" value="Genomic_DNA"/>
</dbReference>
<gene>
    <name evidence="2" type="ORF">H7F51_07080</name>
</gene>
<keyword evidence="3" id="KW-1185">Reference proteome</keyword>
<dbReference type="Proteomes" id="UP000566813">
    <property type="component" value="Unassembled WGS sequence"/>
</dbReference>
<name>A0A7X1KL78_9SPHN</name>
<evidence type="ECO:0000313" key="2">
    <source>
        <dbReference type="EMBL" id="MBC2665277.1"/>
    </source>
</evidence>
<dbReference type="InterPro" id="IPR013783">
    <property type="entry name" value="Ig-like_fold"/>
</dbReference>
<evidence type="ECO:0008006" key="4">
    <source>
        <dbReference type="Google" id="ProtNLM"/>
    </source>
</evidence>
<protein>
    <recommendedName>
        <fullName evidence="4">SD-repeat containing protein B domain-containing protein</fullName>
    </recommendedName>
</protein>
<evidence type="ECO:0000313" key="3">
    <source>
        <dbReference type="Proteomes" id="UP000566813"/>
    </source>
</evidence>
<comment type="caution">
    <text evidence="2">The sequence shown here is derived from an EMBL/GenBank/DDBJ whole genome shotgun (WGS) entry which is preliminary data.</text>
</comment>
<feature type="compositionally biased region" description="Low complexity" evidence="1">
    <location>
        <begin position="1096"/>
        <end position="1106"/>
    </location>
</feature>
<feature type="compositionally biased region" description="Basic and acidic residues" evidence="1">
    <location>
        <begin position="1107"/>
        <end position="1121"/>
    </location>
</feature>
<sequence length="1317" mass="141375">MVTLVFNDDDATYRNASSTQFYYDLTTKTGDSTEELGGALFLTQPAEGSSGTGLIQAFVRLQASGTEDGYNTSGRPIDGDYELNTSLSFTHNLKITDIPTLEINGTLYYEFRLDINQTNNSPLISLDQLKIYTSTTGSLTAEITDPAFTGATTPIYNLDTGTNKSVLLDYSLQAGSGKSDLFVYVPVASFGTTTNNTVVYLYSSFGEIGAIDASDGLVSLSGDTVSDIYGDYATNDGFEEWSVAKQIPGVEFSGYKWHDLDGDGAWDGGEGVLPGWQINYTVAYTITYKGNQTQNPPVSDSFTASAVTDANGLYTFKVPTFTDTNIQNIAYTLTIAETLQDPTVWTNTYGGYLDLNSDPVSPTVITFTDGDIDGKGSDIDTHADLGVAQALNFGNFQLYSISGTKFEDMDGDGAIENGDTGLGGFRIFIDANNSGTYNAGEKFAITAADGTWEITGLTGAYNGMKVLEEDKAGYVQTYGELGYGIVGTSGNDQDGMDFANFELFDLSGHKYEDMNGNGVVNAGDLGLEGWRVFIDNDNDGVVETSDGNGTWDAGEKFDFTDATGYWEITGLDKSYNGYKVLEQNQAGWVQTLGTAGYPIVATSGNDQTFDFANFELFDLSGHKYEDMNGNGVVNVGDLGLEGWRVFIDNDNDGVVETSDGNGTWDAGEKFDFTDATGYWEITGLDKSYNGYKVLEQNQAGWVQTLGTAGYPIVATSGNDQTFDFANFELFDLSGHKYEDMNGNGVVNAGDLGLEGWRVFIDNDNDGVVETSDGNGTWDAGEKFDFTDATGYWEITGLDKSYNGYKVLEQNQAGWVQTLGTAGYPIVATSGNDQTFNFANFEKFDISGYKWEDSDGDSGWDQGETGKEGWTIYIEGDLDGDGLYDDYADDTTTDADGFYSFTDLGPGKYRIFEDETVDGWTKTFGVTAIVIGVSGVSVSGTEGKAEDLNFGNFEEMNLSGFKWGDSDGNSDWNGAEGGLTGWQIVIDTDQDSSNGYLLADTTDANGYYSFDGLTLNTLVTGGTLGDHIGQTLYLYEVTKDGFTQTYNGGYSFTITSGLTIEGESGDAVQGNFGNHMMAGANRTPGFWQSTLGKSLYDGNDNNNGDANGPKDGDQGRSDEALSKEGWTTTDLLSKYGIDTADAGTKPDTFIVWGDSDAIKEPGEILLTSAQLAFWVGGGSKGGNDFLSILERDVAAVFLNTLNNASLGTPDEETGDVRTGITALDPSLTDSTDSYYDAIAFILKYDPDLDGTASGSKKDQQADWNSFGSAAHIELAAYNESGEANQGFTTTLVQVAMDGDDYSSALVQNYLAVQGGVIV</sequence>
<reference evidence="2 3" key="1">
    <citation type="submission" date="2020-08" db="EMBL/GenBank/DDBJ databases">
        <title>The genome sequence of type strain Novosphingobium flavum NBRC 111647.</title>
        <authorList>
            <person name="Liu Y."/>
        </authorList>
    </citation>
    <scope>NUCLEOTIDE SEQUENCE [LARGE SCALE GENOMIC DNA]</scope>
    <source>
        <strain evidence="2 3">NBRC 111647</strain>
    </source>
</reference>
<dbReference type="RefSeq" id="WP_185663530.1">
    <property type="nucleotide sequence ID" value="NZ_JACLAW010000004.1"/>
</dbReference>
<accession>A0A7X1KL78</accession>
<organism evidence="2 3">
    <name type="scientific">Novosphingobium flavum</name>
    <dbReference type="NCBI Taxonomy" id="1778672"/>
    <lineage>
        <taxon>Bacteria</taxon>
        <taxon>Pseudomonadati</taxon>
        <taxon>Pseudomonadota</taxon>
        <taxon>Alphaproteobacteria</taxon>
        <taxon>Sphingomonadales</taxon>
        <taxon>Sphingomonadaceae</taxon>
        <taxon>Novosphingobium</taxon>
    </lineage>
</organism>
<evidence type="ECO:0000256" key="1">
    <source>
        <dbReference type="SAM" id="MobiDB-lite"/>
    </source>
</evidence>
<dbReference type="SUPFAM" id="SSF117074">
    <property type="entry name" value="Hypothetical protein PA1324"/>
    <property type="match status" value="4"/>
</dbReference>
<proteinExistence type="predicted"/>
<feature type="region of interest" description="Disordered" evidence="1">
    <location>
        <begin position="1096"/>
        <end position="1122"/>
    </location>
</feature>